<keyword evidence="1" id="KW-0812">Transmembrane</keyword>
<feature type="transmembrane region" description="Helical" evidence="1">
    <location>
        <begin position="119"/>
        <end position="140"/>
    </location>
</feature>
<protein>
    <submittedName>
        <fullName evidence="2">Inositol phosphorylceramide synthase (Trinotate prediction)</fullName>
    </submittedName>
</protein>
<accession>A0A6G3MJ38</accession>
<keyword evidence="1" id="KW-0472">Membrane</keyword>
<dbReference type="AlphaFoldDB" id="A0A6G3MJ38"/>
<keyword evidence="1" id="KW-1133">Transmembrane helix</keyword>
<dbReference type="InterPro" id="IPR052185">
    <property type="entry name" value="IPC_Synthase-Related"/>
</dbReference>
<feature type="transmembrane region" description="Helical" evidence="1">
    <location>
        <begin position="21"/>
        <end position="47"/>
    </location>
</feature>
<evidence type="ECO:0000256" key="1">
    <source>
        <dbReference type="SAM" id="Phobius"/>
    </source>
</evidence>
<feature type="transmembrane region" description="Helical" evidence="1">
    <location>
        <begin position="87"/>
        <end position="112"/>
    </location>
</feature>
<dbReference type="GO" id="GO:0016020">
    <property type="term" value="C:membrane"/>
    <property type="evidence" value="ECO:0007669"/>
    <property type="project" value="UniProtKB-SubCell"/>
</dbReference>
<evidence type="ECO:0000313" key="2">
    <source>
        <dbReference type="EMBL" id="NDJ94009.1"/>
    </source>
</evidence>
<dbReference type="EMBL" id="GHBP01006038">
    <property type="protein sequence ID" value="NDJ94009.1"/>
    <property type="molecule type" value="Transcribed_RNA"/>
</dbReference>
<organism evidence="2">
    <name type="scientific">Henneguya salminicola</name>
    <name type="common">Myxosporean</name>
    <dbReference type="NCBI Taxonomy" id="69463"/>
    <lineage>
        <taxon>Eukaryota</taxon>
        <taxon>Metazoa</taxon>
        <taxon>Cnidaria</taxon>
        <taxon>Myxozoa</taxon>
        <taxon>Myxosporea</taxon>
        <taxon>Bivalvulida</taxon>
        <taxon>Platysporina</taxon>
        <taxon>Myxobolidae</taxon>
        <taxon>Henneguya</taxon>
    </lineage>
</organism>
<reference evidence="2" key="1">
    <citation type="submission" date="2018-11" db="EMBL/GenBank/DDBJ databases">
        <title>Henneguya salminicola genome and transcriptome.</title>
        <authorList>
            <person name="Yahalomi D."/>
            <person name="Atkinson S.D."/>
            <person name="Neuhof M."/>
            <person name="Chang E.S."/>
            <person name="Philippe H."/>
            <person name="Cartwright P."/>
            <person name="Bartholomew J.L."/>
            <person name="Huchon D."/>
        </authorList>
    </citation>
    <scope>NUCLEOTIDE SEQUENCE</scope>
    <source>
        <strain evidence="2">Hz1</strain>
        <tissue evidence="2">Whole</tissue>
    </source>
</reference>
<name>A0A6G3MJ38_HENSL</name>
<dbReference type="PANTHER" id="PTHR31310:SF7">
    <property type="entry name" value="PA-PHOSPHATASE RELATED-FAMILY PROTEIN DDB_G0268928"/>
    <property type="match status" value="1"/>
</dbReference>
<proteinExistence type="predicted"/>
<dbReference type="PANTHER" id="PTHR31310">
    <property type="match status" value="1"/>
</dbReference>
<sequence length="185" mass="21663">MKLEILSIGGINKRRRKIYYIELLTQIVICISPIILFIILYFNFIYIRCSNSLRYTYPINFDALPTADTYLLGNYIRDVIMYPGDGVLTFLAVIPYFYHYVFPLMFIICLVYQQRNYDALKFGFTVGISSMIIITFQLLLPTAPPWIYPLDLNISIIDNLQCQGLSGTYEPGINFEYYKRFAFKI</sequence>